<keyword evidence="2" id="KW-1185">Reference proteome</keyword>
<dbReference type="KEGG" id="mela:C6568_01785"/>
<protein>
    <submittedName>
        <fullName evidence="1">Uncharacterized protein</fullName>
    </submittedName>
</protein>
<reference evidence="1 2" key="1">
    <citation type="submission" date="2018-03" db="EMBL/GenBank/DDBJ databases">
        <title>Genome sequencing of Melaminivora sp.</title>
        <authorList>
            <person name="Kim S.-J."/>
            <person name="Heo J."/>
            <person name="Ahn J.-H."/>
            <person name="Kwon S.-W."/>
        </authorList>
    </citation>
    <scope>NUCLEOTIDE SEQUENCE [LARGE SCALE GENOMIC DNA]</scope>
    <source>
        <strain evidence="1 2">SC2-9</strain>
    </source>
</reference>
<dbReference type="RefSeq" id="WP_106682610.1">
    <property type="nucleotide sequence ID" value="NZ_CP027667.1"/>
</dbReference>
<gene>
    <name evidence="1" type="ORF">C6568_01785</name>
</gene>
<dbReference type="AlphaFoldDB" id="A0A2R3Q922"/>
<name>A0A2R3Q922_9BURK</name>
<proteinExistence type="predicted"/>
<dbReference type="EMBL" id="CP027667">
    <property type="protein sequence ID" value="AVO48127.1"/>
    <property type="molecule type" value="Genomic_DNA"/>
</dbReference>
<organism evidence="1 2">
    <name type="scientific">Melaminivora suipulveris</name>
    <dbReference type="NCBI Taxonomy" id="2109913"/>
    <lineage>
        <taxon>Bacteria</taxon>
        <taxon>Pseudomonadati</taxon>
        <taxon>Pseudomonadota</taxon>
        <taxon>Betaproteobacteria</taxon>
        <taxon>Burkholderiales</taxon>
        <taxon>Comamonadaceae</taxon>
        <taxon>Melaminivora</taxon>
    </lineage>
</organism>
<sequence>MTPFEKLDELRSEFAQAAGDKFPRRINSRVSVQLDVPLLGIQDGGRVIAFVEVRIHSTTPLPPVHQEVFSAMACDRAAERLRSDLRRKGRA</sequence>
<accession>A0A2R3Q922</accession>
<evidence type="ECO:0000313" key="2">
    <source>
        <dbReference type="Proteomes" id="UP000237925"/>
    </source>
</evidence>
<evidence type="ECO:0000313" key="1">
    <source>
        <dbReference type="EMBL" id="AVO48127.1"/>
    </source>
</evidence>
<dbReference type="Proteomes" id="UP000237925">
    <property type="component" value="Chromosome"/>
</dbReference>